<accession>A0A1H0XTW7</accession>
<proteinExistence type="inferred from homology"/>
<dbReference type="CDD" id="cd04686">
    <property type="entry name" value="NUDIX_Hydrolase"/>
    <property type="match status" value="1"/>
</dbReference>
<dbReference type="STRING" id="553311.SAMN05216231_0204"/>
<name>A0A1H0XTW7_9BACI</name>
<evidence type="ECO:0000256" key="2">
    <source>
        <dbReference type="ARBA" id="ARBA00022801"/>
    </source>
</evidence>
<dbReference type="Gene3D" id="3.90.79.10">
    <property type="entry name" value="Nucleoside Triphosphate Pyrophosphohydrolase"/>
    <property type="match status" value="1"/>
</dbReference>
<dbReference type="GO" id="GO:0016787">
    <property type="term" value="F:hydrolase activity"/>
    <property type="evidence" value="ECO:0007669"/>
    <property type="project" value="UniProtKB-KW"/>
</dbReference>
<evidence type="ECO:0000313" key="6">
    <source>
        <dbReference type="Proteomes" id="UP000199444"/>
    </source>
</evidence>
<gene>
    <name evidence="5" type="ORF">SAMN05216231_0204</name>
</gene>
<evidence type="ECO:0000259" key="4">
    <source>
        <dbReference type="PROSITE" id="PS51462"/>
    </source>
</evidence>
<dbReference type="Pfam" id="PF00293">
    <property type="entry name" value="NUDIX"/>
    <property type="match status" value="1"/>
</dbReference>
<dbReference type="SUPFAM" id="SSF55811">
    <property type="entry name" value="Nudix"/>
    <property type="match status" value="1"/>
</dbReference>
<dbReference type="PRINTS" id="PR00502">
    <property type="entry name" value="NUDIXFAMILY"/>
</dbReference>
<keyword evidence="2 3" id="KW-0378">Hydrolase</keyword>
<dbReference type="PANTHER" id="PTHR43046">
    <property type="entry name" value="GDP-MANNOSE MANNOSYL HYDROLASE"/>
    <property type="match status" value="1"/>
</dbReference>
<dbReference type="InterPro" id="IPR020476">
    <property type="entry name" value="Nudix_hydrolase"/>
</dbReference>
<dbReference type="EMBL" id="FNKD01000001">
    <property type="protein sequence ID" value="SDQ06364.1"/>
    <property type="molecule type" value="Genomic_DNA"/>
</dbReference>
<dbReference type="PANTHER" id="PTHR43046:SF14">
    <property type="entry name" value="MUTT_NUDIX FAMILY PROTEIN"/>
    <property type="match status" value="1"/>
</dbReference>
<comment type="cofactor">
    <cofactor evidence="1">
        <name>Mg(2+)</name>
        <dbReference type="ChEBI" id="CHEBI:18420"/>
    </cofactor>
</comment>
<dbReference type="InterPro" id="IPR000086">
    <property type="entry name" value="NUDIX_hydrolase_dom"/>
</dbReference>
<dbReference type="InterPro" id="IPR015797">
    <property type="entry name" value="NUDIX_hydrolase-like_dom_sf"/>
</dbReference>
<protein>
    <submittedName>
        <fullName evidence="5">NUDIX domain-containing protein</fullName>
    </submittedName>
</protein>
<sequence length="161" mass="18271">MSEKRYHRAFGVYGIYVKDGKLLVINKNGGPYINRYDLPGGSLEEGESLSEAMKREFLEETGLEIDIEANIGVTDFKLPWLWKDFTDLHHIAVYYSVKKIGGLLSIPEQFDGQVSLGAVWLSEKDVSLDNASPLVLKAFEWLRTRNLGVEANTFEDWNVLN</sequence>
<evidence type="ECO:0000256" key="1">
    <source>
        <dbReference type="ARBA" id="ARBA00001946"/>
    </source>
</evidence>
<reference evidence="5 6" key="1">
    <citation type="submission" date="2016-10" db="EMBL/GenBank/DDBJ databases">
        <authorList>
            <person name="de Groot N.N."/>
        </authorList>
    </citation>
    <scope>NUCLEOTIDE SEQUENCE [LARGE SCALE GENOMIC DNA]</scope>
    <source>
        <strain evidence="5 6">CGMCC 1.10449</strain>
    </source>
</reference>
<dbReference type="PROSITE" id="PS51462">
    <property type="entry name" value="NUDIX"/>
    <property type="match status" value="1"/>
</dbReference>
<dbReference type="PROSITE" id="PS00893">
    <property type="entry name" value="NUDIX_BOX"/>
    <property type="match status" value="1"/>
</dbReference>
<evidence type="ECO:0000313" key="5">
    <source>
        <dbReference type="EMBL" id="SDQ06364.1"/>
    </source>
</evidence>
<evidence type="ECO:0000256" key="3">
    <source>
        <dbReference type="RuleBase" id="RU003476"/>
    </source>
</evidence>
<dbReference type="AlphaFoldDB" id="A0A1H0XTW7"/>
<keyword evidence="6" id="KW-1185">Reference proteome</keyword>
<dbReference type="RefSeq" id="WP_254788693.1">
    <property type="nucleotide sequence ID" value="NZ_FNKD01000001.1"/>
</dbReference>
<dbReference type="InterPro" id="IPR020084">
    <property type="entry name" value="NUDIX_hydrolase_CS"/>
</dbReference>
<organism evidence="5 6">
    <name type="scientific">Virgibacillus salinus</name>
    <dbReference type="NCBI Taxonomy" id="553311"/>
    <lineage>
        <taxon>Bacteria</taxon>
        <taxon>Bacillati</taxon>
        <taxon>Bacillota</taxon>
        <taxon>Bacilli</taxon>
        <taxon>Bacillales</taxon>
        <taxon>Bacillaceae</taxon>
        <taxon>Virgibacillus</taxon>
    </lineage>
</organism>
<comment type="similarity">
    <text evidence="3">Belongs to the Nudix hydrolase family.</text>
</comment>
<feature type="domain" description="Nudix hydrolase" evidence="4">
    <location>
        <begin position="5"/>
        <end position="143"/>
    </location>
</feature>
<dbReference type="Proteomes" id="UP000199444">
    <property type="component" value="Unassembled WGS sequence"/>
</dbReference>